<accession>A0ACC1K584</accession>
<reference evidence="1" key="1">
    <citation type="submission" date="2022-07" db="EMBL/GenBank/DDBJ databases">
        <title>Phylogenomic reconstructions and comparative analyses of Kickxellomycotina fungi.</title>
        <authorList>
            <person name="Reynolds N.K."/>
            <person name="Stajich J.E."/>
            <person name="Barry K."/>
            <person name="Grigoriev I.V."/>
            <person name="Crous P."/>
            <person name="Smith M.E."/>
        </authorList>
    </citation>
    <scope>NUCLEOTIDE SEQUENCE</scope>
    <source>
        <strain evidence="1">CBS 109366</strain>
    </source>
</reference>
<protein>
    <submittedName>
        <fullName evidence="1">Uncharacterized protein</fullName>
    </submittedName>
</protein>
<proteinExistence type="predicted"/>
<dbReference type="EMBL" id="JANBUJ010000170">
    <property type="protein sequence ID" value="KAJ2773842.1"/>
    <property type="molecule type" value="Genomic_DNA"/>
</dbReference>
<comment type="caution">
    <text evidence="1">The sequence shown here is derived from an EMBL/GenBank/DDBJ whole genome shotgun (WGS) entry which is preliminary data.</text>
</comment>
<gene>
    <name evidence="1" type="ORF">IWQ57_001107</name>
</gene>
<dbReference type="Proteomes" id="UP001140234">
    <property type="component" value="Unassembled WGS sequence"/>
</dbReference>
<organism evidence="1 2">
    <name type="scientific">Coemansia nantahalensis</name>
    <dbReference type="NCBI Taxonomy" id="2789366"/>
    <lineage>
        <taxon>Eukaryota</taxon>
        <taxon>Fungi</taxon>
        <taxon>Fungi incertae sedis</taxon>
        <taxon>Zoopagomycota</taxon>
        <taxon>Kickxellomycotina</taxon>
        <taxon>Kickxellomycetes</taxon>
        <taxon>Kickxellales</taxon>
        <taxon>Kickxellaceae</taxon>
        <taxon>Coemansia</taxon>
    </lineage>
</organism>
<evidence type="ECO:0000313" key="2">
    <source>
        <dbReference type="Proteomes" id="UP001140234"/>
    </source>
</evidence>
<keyword evidence="2" id="KW-1185">Reference proteome</keyword>
<sequence>MSTPLTDFVGSKPSGSGSGSGSGPEPEAARSSLPGLRSAASRDRGAPAGASDGKWDPWRSVSATSKTAATRQDAPESSLQSAVFAKDGGAAAGSIADFMSDITYPPLQQPAGSGTPKATS</sequence>
<name>A0ACC1K584_9FUNG</name>
<evidence type="ECO:0000313" key="1">
    <source>
        <dbReference type="EMBL" id="KAJ2773842.1"/>
    </source>
</evidence>